<dbReference type="AlphaFoldDB" id="A0A1H6BGN1"/>
<name>A0A1H6BGN1_9VIBR</name>
<evidence type="ECO:0000256" key="1">
    <source>
        <dbReference type="SAM" id="MobiDB-lite"/>
    </source>
</evidence>
<dbReference type="Proteomes" id="UP000236721">
    <property type="component" value="Unassembled WGS sequence"/>
</dbReference>
<feature type="compositionally biased region" description="Low complexity" evidence="1">
    <location>
        <begin position="8"/>
        <end position="20"/>
    </location>
</feature>
<dbReference type="OrthoDB" id="886161at2"/>
<dbReference type="EMBL" id="FNVG01000022">
    <property type="protein sequence ID" value="SEG59909.1"/>
    <property type="molecule type" value="Genomic_DNA"/>
</dbReference>
<keyword evidence="3" id="KW-1185">Reference proteome</keyword>
<dbReference type="Pfam" id="PF10987">
    <property type="entry name" value="DUF2806"/>
    <property type="match status" value="1"/>
</dbReference>
<sequence length="300" mass="33685">MSKPAVDTTSTITETASHTESGQKKTHHMKDSGSRIRAIARAHSLDALIAEETPSKTLFERAMIREKQSKEQRQKNLEQIVKAALGSCKNEVAGEPDFDWLVRYFDMAKEIHNSSMQKLWAQVLKREVTNPGSTSLKALKTLRDMTPKEAQTLQRAASLACSFGTDTSRKLLLGIRHQSGLFSFSKRESLDELSLGEFQLPYSSLLLLVELGILLTSELVSGEIAKEPALKLSYQGKEMTLQPKYKGITLTYYRFTPAGNELCQLLGNRPNHQYQEKLLELLNRKFTVKGDIASSFHHTV</sequence>
<evidence type="ECO:0000313" key="3">
    <source>
        <dbReference type="Proteomes" id="UP000236721"/>
    </source>
</evidence>
<protein>
    <submittedName>
        <fullName evidence="2">TIGR03899 family protein</fullName>
    </submittedName>
</protein>
<gene>
    <name evidence="2" type="ORF">SAMN04488244_12258</name>
</gene>
<feature type="region of interest" description="Disordered" evidence="1">
    <location>
        <begin position="1"/>
        <end position="33"/>
    </location>
</feature>
<proteinExistence type="predicted"/>
<dbReference type="NCBIfam" id="TIGR03899">
    <property type="entry name" value="TIGR03899 family protein"/>
    <property type="match status" value="1"/>
</dbReference>
<evidence type="ECO:0000313" key="2">
    <source>
        <dbReference type="EMBL" id="SEG59909.1"/>
    </source>
</evidence>
<organism evidence="2 3">
    <name type="scientific">Vibrio hangzhouensis</name>
    <dbReference type="NCBI Taxonomy" id="462991"/>
    <lineage>
        <taxon>Bacteria</taxon>
        <taxon>Pseudomonadati</taxon>
        <taxon>Pseudomonadota</taxon>
        <taxon>Gammaproteobacteria</taxon>
        <taxon>Vibrionales</taxon>
        <taxon>Vibrionaceae</taxon>
        <taxon>Vibrio</taxon>
    </lineage>
</organism>
<dbReference type="RefSeq" id="WP_103881794.1">
    <property type="nucleotide sequence ID" value="NZ_FNVG01000022.1"/>
</dbReference>
<reference evidence="3" key="1">
    <citation type="submission" date="2016-10" db="EMBL/GenBank/DDBJ databases">
        <authorList>
            <person name="Varghese N."/>
            <person name="Submissions S."/>
        </authorList>
    </citation>
    <scope>NUCLEOTIDE SEQUENCE [LARGE SCALE GENOMIC DNA]</scope>
    <source>
        <strain evidence="3">CGMCC 1.7062</strain>
    </source>
</reference>
<dbReference type="InterPro" id="IPR021254">
    <property type="entry name" value="DUF2806"/>
</dbReference>
<accession>A0A1H6BGN1</accession>